<dbReference type="AlphaFoldDB" id="A0A1B7SPP0"/>
<dbReference type="InterPro" id="IPR004182">
    <property type="entry name" value="GRAM"/>
</dbReference>
<proteinExistence type="predicted"/>
<comment type="caution">
    <text evidence="3">The sequence shown here is derived from an EMBL/GenBank/DDBJ whole genome shotgun (WGS) entry which is preliminary data.</text>
</comment>
<dbReference type="InterPro" id="IPR050302">
    <property type="entry name" value="Rab_GAP_TBC_domain"/>
</dbReference>
<evidence type="ECO:0000313" key="3">
    <source>
        <dbReference type="EMBL" id="KAH3660701.1"/>
    </source>
</evidence>
<dbReference type="SUPFAM" id="SSF47923">
    <property type="entry name" value="Ypt/Rab-GAP domain of gyp1p"/>
    <property type="match status" value="2"/>
</dbReference>
<reference evidence="3" key="1">
    <citation type="journal article" date="2021" name="Open Biol.">
        <title>Shared evolutionary footprints suggest mitochondrial oxidative damage underlies multiple complex I losses in fungi.</title>
        <authorList>
            <person name="Schikora-Tamarit M.A."/>
            <person name="Marcet-Houben M."/>
            <person name="Nosek J."/>
            <person name="Gabaldon T."/>
        </authorList>
    </citation>
    <scope>NUCLEOTIDE SEQUENCE</scope>
    <source>
        <strain evidence="3">NCAIM Y.01608</strain>
    </source>
</reference>
<dbReference type="RefSeq" id="XP_018213123.1">
    <property type="nucleotide sequence ID" value="XM_018357909.1"/>
</dbReference>
<dbReference type="InterPro" id="IPR011992">
    <property type="entry name" value="EF-hand-dom_pair"/>
</dbReference>
<dbReference type="FunFam" id="1.10.8.270:FF:000015">
    <property type="entry name" value="GTPase activating protein (Gyp2)"/>
    <property type="match status" value="1"/>
</dbReference>
<dbReference type="InterPro" id="IPR035969">
    <property type="entry name" value="Rab-GAP_TBC_sf"/>
</dbReference>
<dbReference type="Pfam" id="PF02893">
    <property type="entry name" value="GRAM"/>
    <property type="match status" value="1"/>
</dbReference>
<dbReference type="PANTHER" id="PTHR47219:SF20">
    <property type="entry name" value="TBC1 DOMAIN FAMILY MEMBER 2B"/>
    <property type="match status" value="1"/>
</dbReference>
<evidence type="ECO:0000313" key="4">
    <source>
        <dbReference type="Proteomes" id="UP000788993"/>
    </source>
</evidence>
<dbReference type="GO" id="GO:0005737">
    <property type="term" value="C:cytoplasm"/>
    <property type="evidence" value="ECO:0007669"/>
    <property type="project" value="EnsemblFungi"/>
</dbReference>
<dbReference type="PROSITE" id="PS50086">
    <property type="entry name" value="TBC_RABGAP"/>
    <property type="match status" value="1"/>
</dbReference>
<protein>
    <submittedName>
        <fullName evidence="3">Uncharacterized protein</fullName>
    </submittedName>
</protein>
<dbReference type="Gene3D" id="1.10.472.80">
    <property type="entry name" value="Ypt/Rab-GAP domain of gyp1p, domain 3"/>
    <property type="match status" value="1"/>
</dbReference>
<dbReference type="InterPro" id="IPR000195">
    <property type="entry name" value="Rab-GAP-TBC_dom"/>
</dbReference>
<dbReference type="PANTHER" id="PTHR47219">
    <property type="entry name" value="RAB GTPASE-ACTIVATING PROTEIN 1-LIKE"/>
    <property type="match status" value="1"/>
</dbReference>
<dbReference type="SUPFAM" id="SSF47473">
    <property type="entry name" value="EF-hand"/>
    <property type="match status" value="1"/>
</dbReference>
<dbReference type="Pfam" id="PF00566">
    <property type="entry name" value="RabGAP-TBC"/>
    <property type="match status" value="1"/>
</dbReference>
<keyword evidence="4" id="KW-1185">Reference proteome</keyword>
<feature type="region of interest" description="Disordered" evidence="2">
    <location>
        <begin position="837"/>
        <end position="904"/>
    </location>
</feature>
<dbReference type="Gene3D" id="1.10.8.270">
    <property type="entry name" value="putative rabgap domain of human tbc1 domain family member 14 like domains"/>
    <property type="match status" value="1"/>
</dbReference>
<accession>A0A1B7SPP0</accession>
<sequence>MDFFKDIVSKTQTILDGSTSSKRLGKDELLCAEFRLPEGERIVDEASVEVVLSPRHLGQPHASESSVVVFSGKLTLTNNFLTFKDSYDPVACSFVIELLMIQKIQRLHRSFDFTIQLHTTSDLEFTIQFLGIRSQAERFGQNLTRSLKQNVNEVSRMNLFLMGLYSEYLLYKNKSSRLKIDAPPTGGLGWVFKFPGNAQKMNDRLKMKKWFDFFREYGRNFALIKNIPFYRLVSYGLPNKLRGELWETCCGSIYLRYKYFDEYNKLLVDFDGMKSFAIEEIEKDLNRSLPEYPAYQTEEGINRLRRVLTAYSWKNPDIGYCQAMNIVTAALLIYMSEEQVFWCLYVLCERIIPGYYSQTMYGVLLDQKVFEALVKKTMPILGDHFARQDIQLSIVSLPWFLSFFLNTMPLVFAFRVVDMLLLHGPRTLFQVGLAILKVNGEALLNCEDDGECLAVFKDFFMTLDDPEPSLVNPEKMRSKFDNLWEVAFREFSVIDEKLITQYRSKHKNEVFHGIEIFVKRAAIRNLPKTPNLNNEQLSNIYDRYYNALILENNAAIGRANLTMDYNSFVKFMAHLVDWVDPDTDPAQALFLQRLFTAWSKGEDHLTLETIVLGINKLIDKDIMNSLSNFIELYDDGSGKIRSESVLQLAEDLIFVTAPWRNGYIFDDITNKEIETEIAKKIIERKRLLKEQGLDANDEEIKLPQEVRFNEEKWKNKQSERYLASSSKFLKMAFQYAQEEQDPQAPLIDLEDDESEKLKHNKALDPSNPTYITPSTFRMIILADDTYESFFQHDFWKSFHVNDKVNRSLGVVNNLRGIFTNFLADGRRVANEVRKRMDDATKSVATSEQSSVTTRTSRAQTMSSYNEEDEDDFGNFQSPLNDVFNELSIGGTKETQESKEKSPDQ</sequence>
<evidence type="ECO:0000256" key="1">
    <source>
        <dbReference type="ARBA" id="ARBA00022468"/>
    </source>
</evidence>
<gene>
    <name evidence="3" type="ORF">OGATHE_005033</name>
</gene>
<evidence type="ECO:0000256" key="2">
    <source>
        <dbReference type="SAM" id="MobiDB-lite"/>
    </source>
</evidence>
<dbReference type="GO" id="GO:0005096">
    <property type="term" value="F:GTPase activator activity"/>
    <property type="evidence" value="ECO:0007669"/>
    <property type="project" value="UniProtKB-KW"/>
</dbReference>
<dbReference type="SMART" id="SM00164">
    <property type="entry name" value="TBC"/>
    <property type="match status" value="1"/>
</dbReference>
<dbReference type="GO" id="GO:0043332">
    <property type="term" value="C:mating projection tip"/>
    <property type="evidence" value="ECO:0007669"/>
    <property type="project" value="EnsemblFungi"/>
</dbReference>
<feature type="compositionally biased region" description="Basic and acidic residues" evidence="2">
    <location>
        <begin position="893"/>
        <end position="904"/>
    </location>
</feature>
<dbReference type="GO" id="GO:0031267">
    <property type="term" value="F:small GTPase binding"/>
    <property type="evidence" value="ECO:0007669"/>
    <property type="project" value="TreeGrafter"/>
</dbReference>
<organism evidence="3 4">
    <name type="scientific">Ogataea polymorpha</name>
    <dbReference type="NCBI Taxonomy" id="460523"/>
    <lineage>
        <taxon>Eukaryota</taxon>
        <taxon>Fungi</taxon>
        <taxon>Dikarya</taxon>
        <taxon>Ascomycota</taxon>
        <taxon>Saccharomycotina</taxon>
        <taxon>Pichiomycetes</taxon>
        <taxon>Pichiales</taxon>
        <taxon>Pichiaceae</taxon>
        <taxon>Ogataea</taxon>
    </lineage>
</organism>
<dbReference type="EMBL" id="JAEUBD010001468">
    <property type="protein sequence ID" value="KAH3660701.1"/>
    <property type="molecule type" value="Genomic_DNA"/>
</dbReference>
<reference evidence="3" key="2">
    <citation type="submission" date="2021-01" db="EMBL/GenBank/DDBJ databases">
        <authorList>
            <person name="Schikora-Tamarit M.A."/>
        </authorList>
    </citation>
    <scope>NUCLEOTIDE SEQUENCE</scope>
    <source>
        <strain evidence="3">NCAIM Y.01608</strain>
    </source>
</reference>
<keyword evidence="1" id="KW-0343">GTPase activation</keyword>
<name>A0A1B7SPP0_9ASCO</name>
<feature type="compositionally biased region" description="Polar residues" evidence="2">
    <location>
        <begin position="842"/>
        <end position="864"/>
    </location>
</feature>
<dbReference type="Proteomes" id="UP000788993">
    <property type="component" value="Unassembled WGS sequence"/>
</dbReference>